<evidence type="ECO:0008006" key="8">
    <source>
        <dbReference type="Google" id="ProtNLM"/>
    </source>
</evidence>
<keyword evidence="7" id="KW-1185">Reference proteome</keyword>
<dbReference type="InterPro" id="IPR020855">
    <property type="entry name" value="Ureohydrolase_Mn_BS"/>
</dbReference>
<dbReference type="Gene3D" id="3.40.800.10">
    <property type="entry name" value="Ureohydrolase domain"/>
    <property type="match status" value="1"/>
</dbReference>
<dbReference type="Pfam" id="PF00491">
    <property type="entry name" value="Arginase"/>
    <property type="match status" value="1"/>
</dbReference>
<dbReference type="PIRSF" id="PIRSF036979">
    <property type="entry name" value="Arginase"/>
    <property type="match status" value="1"/>
</dbReference>
<comment type="similarity">
    <text evidence="1">Belongs to the arginase family. Agmatinase subfamily.</text>
</comment>
<keyword evidence="4" id="KW-0464">Manganese</keyword>
<dbReference type="OrthoDB" id="9992747at2759"/>
<dbReference type="PANTHER" id="PTHR11358:SF26">
    <property type="entry name" value="GUANIDINO ACID HYDROLASE, MITOCHONDRIAL"/>
    <property type="match status" value="1"/>
</dbReference>
<feature type="binding site" evidence="4">
    <location>
        <position position="169"/>
    </location>
    <ligand>
        <name>Mn(2+)</name>
        <dbReference type="ChEBI" id="CHEBI:29035"/>
        <label>1</label>
    </ligand>
</feature>
<dbReference type="InParanoid" id="A0A1X7VFH0"/>
<dbReference type="GO" id="GO:0008783">
    <property type="term" value="F:agmatinase activity"/>
    <property type="evidence" value="ECO:0007669"/>
    <property type="project" value="TreeGrafter"/>
</dbReference>
<protein>
    <recommendedName>
        <fullName evidence="8">Agmatinase</fullName>
    </recommendedName>
</protein>
<dbReference type="PROSITE" id="PS01053">
    <property type="entry name" value="ARGINASE_1"/>
    <property type="match status" value="1"/>
</dbReference>
<evidence type="ECO:0000256" key="2">
    <source>
        <dbReference type="ARBA" id="ARBA00022723"/>
    </source>
</evidence>
<proteinExistence type="inferred from homology"/>
<dbReference type="InterPro" id="IPR005925">
    <property type="entry name" value="Agmatinase-rel"/>
</dbReference>
<evidence type="ECO:0000256" key="3">
    <source>
        <dbReference type="ARBA" id="ARBA00022801"/>
    </source>
</evidence>
<keyword evidence="2 4" id="KW-0479">Metal-binding</keyword>
<dbReference type="InterPro" id="IPR006035">
    <property type="entry name" value="Ureohydrolase"/>
</dbReference>
<feature type="binding site" evidence="4">
    <location>
        <position position="173"/>
    </location>
    <ligand>
        <name>Mn(2+)</name>
        <dbReference type="ChEBI" id="CHEBI:29035"/>
        <label>1</label>
    </ligand>
</feature>
<dbReference type="EnsemblMetazoa" id="Aqu2.1.38781_001">
    <property type="protein sequence ID" value="Aqu2.1.38781_001"/>
    <property type="gene ID" value="Aqu2.1.38781"/>
</dbReference>
<dbReference type="InterPro" id="IPR023696">
    <property type="entry name" value="Ureohydrolase_dom_sf"/>
</dbReference>
<reference evidence="7" key="1">
    <citation type="journal article" date="2010" name="Nature">
        <title>The Amphimedon queenslandica genome and the evolution of animal complexity.</title>
        <authorList>
            <person name="Srivastava M."/>
            <person name="Simakov O."/>
            <person name="Chapman J."/>
            <person name="Fahey B."/>
            <person name="Gauthier M.E."/>
            <person name="Mitros T."/>
            <person name="Richards G.S."/>
            <person name="Conaco C."/>
            <person name="Dacre M."/>
            <person name="Hellsten U."/>
            <person name="Larroux C."/>
            <person name="Putnam N.H."/>
            <person name="Stanke M."/>
            <person name="Adamska M."/>
            <person name="Darling A."/>
            <person name="Degnan S.M."/>
            <person name="Oakley T.H."/>
            <person name="Plachetzki D.C."/>
            <person name="Zhai Y."/>
            <person name="Adamski M."/>
            <person name="Calcino A."/>
            <person name="Cummins S.F."/>
            <person name="Goodstein D.M."/>
            <person name="Harris C."/>
            <person name="Jackson D.J."/>
            <person name="Leys S.P."/>
            <person name="Shu S."/>
            <person name="Woodcroft B.J."/>
            <person name="Vervoort M."/>
            <person name="Kosik K.S."/>
            <person name="Manning G."/>
            <person name="Degnan B.M."/>
            <person name="Rokhsar D.S."/>
        </authorList>
    </citation>
    <scope>NUCLEOTIDE SEQUENCE [LARGE SCALE GENOMIC DNA]</scope>
</reference>
<dbReference type="PANTHER" id="PTHR11358">
    <property type="entry name" value="ARGINASE/AGMATINASE"/>
    <property type="match status" value="1"/>
</dbReference>
<feature type="binding site" evidence="4">
    <location>
        <position position="146"/>
    </location>
    <ligand>
        <name>Mn(2+)</name>
        <dbReference type="ChEBI" id="CHEBI:29035"/>
        <label>1</label>
    </ligand>
</feature>
<sequence>MTALAKRLTSKLSKLSSGTRGIAYNVPTSPHQLPRFGGIATMMRLPLQQGDAKGLDACFVGIPMDQGTSWRSGTRHGPRMIRNESNMMNQFHYSTGAAPFESLQVADIGDVPVNPYNVVKTIDNIKEFYGNILKENCIPLALGGDHTLTLGTLRAMGEKYGPVAMIQVDAHSDTQDTMFGEKIAHGTPFRRAVEDGVLDPKMSFQIGLRAYGYSPSDFKWSKEQGFHTTFAKDCYHKSLVPLMDSIRDSIGPERPVYLTFDIDGIDPAYCPGTGTPEIGGLTIIQALEIVRGCCGLNIVGADLVEVNPLFDKSGTTAMTGANLLFEMLCILPGVKYYKDWNL</sequence>
<dbReference type="eggNOG" id="KOG2964">
    <property type="taxonomic scope" value="Eukaryota"/>
</dbReference>
<dbReference type="GO" id="GO:0046872">
    <property type="term" value="F:metal ion binding"/>
    <property type="evidence" value="ECO:0007669"/>
    <property type="project" value="UniProtKB-KW"/>
</dbReference>
<accession>A0A1X7VFH0</accession>
<comment type="cofactor">
    <cofactor evidence="4">
        <name>Mn(2+)</name>
        <dbReference type="ChEBI" id="CHEBI:29035"/>
    </cofactor>
    <text evidence="4">Binds 2 manganese ions per subunit.</text>
</comment>
<dbReference type="PRINTS" id="PR00116">
    <property type="entry name" value="ARGINASE"/>
</dbReference>
<dbReference type="Proteomes" id="UP000007879">
    <property type="component" value="Unassembled WGS sequence"/>
</dbReference>
<dbReference type="PROSITE" id="PS51409">
    <property type="entry name" value="ARGINASE_2"/>
    <property type="match status" value="1"/>
</dbReference>
<organism evidence="6">
    <name type="scientific">Amphimedon queenslandica</name>
    <name type="common">Sponge</name>
    <dbReference type="NCBI Taxonomy" id="400682"/>
    <lineage>
        <taxon>Eukaryota</taxon>
        <taxon>Metazoa</taxon>
        <taxon>Porifera</taxon>
        <taxon>Demospongiae</taxon>
        <taxon>Heteroscleromorpha</taxon>
        <taxon>Haplosclerida</taxon>
        <taxon>Niphatidae</taxon>
        <taxon>Amphimedon</taxon>
    </lineage>
</organism>
<dbReference type="CDD" id="cd11592">
    <property type="entry name" value="Agmatinase_PAH"/>
    <property type="match status" value="1"/>
</dbReference>
<evidence type="ECO:0000256" key="5">
    <source>
        <dbReference type="RuleBase" id="RU003684"/>
    </source>
</evidence>
<feature type="binding site" evidence="4">
    <location>
        <position position="263"/>
    </location>
    <ligand>
        <name>Mn(2+)</name>
        <dbReference type="ChEBI" id="CHEBI:29035"/>
        <label>1</label>
    </ligand>
</feature>
<dbReference type="FunCoup" id="A0A1X7VFH0">
    <property type="interactions" value="18"/>
</dbReference>
<evidence type="ECO:0000313" key="7">
    <source>
        <dbReference type="Proteomes" id="UP000007879"/>
    </source>
</evidence>
<reference evidence="6" key="2">
    <citation type="submission" date="2017-05" db="UniProtKB">
        <authorList>
            <consortium name="EnsemblMetazoa"/>
        </authorList>
    </citation>
    <scope>IDENTIFICATION</scope>
</reference>
<dbReference type="EnsemblMetazoa" id="XM_003384384.3">
    <property type="protein sequence ID" value="XP_003384432.1"/>
    <property type="gene ID" value="LOC100635301"/>
</dbReference>
<dbReference type="NCBIfam" id="TIGR01230">
    <property type="entry name" value="agmatinase"/>
    <property type="match status" value="1"/>
</dbReference>
<dbReference type="GO" id="GO:0033389">
    <property type="term" value="P:putrescine biosynthetic process from arginine, via agmatine"/>
    <property type="evidence" value="ECO:0007669"/>
    <property type="project" value="TreeGrafter"/>
</dbReference>
<dbReference type="SUPFAM" id="SSF52768">
    <property type="entry name" value="Arginase/deacetylase"/>
    <property type="match status" value="1"/>
</dbReference>
<evidence type="ECO:0000313" key="6">
    <source>
        <dbReference type="EnsemblMetazoa" id="Aqu2.1.38781_001"/>
    </source>
</evidence>
<feature type="binding site" evidence="4">
    <location>
        <position position="261"/>
    </location>
    <ligand>
        <name>Mn(2+)</name>
        <dbReference type="ChEBI" id="CHEBI:29035"/>
        <label>1</label>
    </ligand>
</feature>
<feature type="binding site" evidence="4">
    <location>
        <position position="171"/>
    </location>
    <ligand>
        <name>Mn(2+)</name>
        <dbReference type="ChEBI" id="CHEBI:29035"/>
        <label>1</label>
    </ligand>
</feature>
<dbReference type="AlphaFoldDB" id="A0A1X7VFH0"/>
<evidence type="ECO:0000256" key="1">
    <source>
        <dbReference type="ARBA" id="ARBA00009227"/>
    </source>
</evidence>
<name>A0A1X7VFH0_AMPQE</name>
<gene>
    <name evidence="6" type="primary">100635301</name>
</gene>
<evidence type="ECO:0000256" key="4">
    <source>
        <dbReference type="PIRSR" id="PIRSR036979-1"/>
    </source>
</evidence>
<dbReference type="STRING" id="400682.A0A1X7VFH0"/>
<keyword evidence="3 5" id="KW-0378">Hydrolase</keyword>
<dbReference type="KEGG" id="aqu:100635301"/>